<keyword evidence="2" id="KW-1185">Reference proteome</keyword>
<accession>A0ABY9DVE7</accession>
<dbReference type="Proteomes" id="UP001227230">
    <property type="component" value="Chromosome 18"/>
</dbReference>
<dbReference type="EMBL" id="CP126665">
    <property type="protein sequence ID" value="WKA11136.1"/>
    <property type="molecule type" value="Genomic_DNA"/>
</dbReference>
<evidence type="ECO:0000313" key="2">
    <source>
        <dbReference type="Proteomes" id="UP001227230"/>
    </source>
</evidence>
<reference evidence="1 2" key="1">
    <citation type="journal article" date="2023" name="Hortic Res">
        <title>The complete reference genome for grapevine (Vitis vinifera L.) genetics and breeding.</title>
        <authorList>
            <person name="Shi X."/>
            <person name="Cao S."/>
            <person name="Wang X."/>
            <person name="Huang S."/>
            <person name="Wang Y."/>
            <person name="Liu Z."/>
            <person name="Liu W."/>
            <person name="Leng X."/>
            <person name="Peng Y."/>
            <person name="Wang N."/>
            <person name="Wang Y."/>
            <person name="Ma Z."/>
            <person name="Xu X."/>
            <person name="Zhang F."/>
            <person name="Xue H."/>
            <person name="Zhong H."/>
            <person name="Wang Y."/>
            <person name="Zhang K."/>
            <person name="Velt A."/>
            <person name="Avia K."/>
            <person name="Holtgrawe D."/>
            <person name="Grimplet J."/>
            <person name="Matus J.T."/>
            <person name="Ware D."/>
            <person name="Wu X."/>
            <person name="Wang H."/>
            <person name="Liu C."/>
            <person name="Fang Y."/>
            <person name="Rustenholz C."/>
            <person name="Cheng Z."/>
            <person name="Xiao H."/>
            <person name="Zhou Y."/>
        </authorList>
    </citation>
    <scope>NUCLEOTIDE SEQUENCE [LARGE SCALE GENOMIC DNA]</scope>
    <source>
        <strain evidence="2">cv. Pinot noir / PN40024</strain>
        <tissue evidence="1">Leaf</tissue>
    </source>
</reference>
<organism evidence="1 2">
    <name type="scientific">Vitis vinifera</name>
    <name type="common">Grape</name>
    <dbReference type="NCBI Taxonomy" id="29760"/>
    <lineage>
        <taxon>Eukaryota</taxon>
        <taxon>Viridiplantae</taxon>
        <taxon>Streptophyta</taxon>
        <taxon>Embryophyta</taxon>
        <taxon>Tracheophyta</taxon>
        <taxon>Spermatophyta</taxon>
        <taxon>Magnoliopsida</taxon>
        <taxon>eudicotyledons</taxon>
        <taxon>Gunneridae</taxon>
        <taxon>Pentapetalae</taxon>
        <taxon>rosids</taxon>
        <taxon>Vitales</taxon>
        <taxon>Vitaceae</taxon>
        <taxon>Viteae</taxon>
        <taxon>Vitis</taxon>
    </lineage>
</organism>
<evidence type="ECO:0008006" key="3">
    <source>
        <dbReference type="Google" id="ProtNLM"/>
    </source>
</evidence>
<name>A0ABY9DVE7_VITVI</name>
<protein>
    <recommendedName>
        <fullName evidence="3">PiggyBac transposable element-derived protein domain-containing protein</fullName>
    </recommendedName>
</protein>
<evidence type="ECO:0000313" key="1">
    <source>
        <dbReference type="EMBL" id="WKA11136.1"/>
    </source>
</evidence>
<sequence length="166" mass="19252">MNTQNLNSVSLQSISKTNSALIPNQSNLHSAQVVRYTFISGLIDTMFRLMMQSRKYSCQMLAVQVSTNKDCFVKIWKERIYVQSIERSGRVWDAKLRIKEGCRNGKQFDFLVKFMVISLSIINPLCWNESKYLLMRTKSIGNYFITGPMYVYDSNWDESDWVTDGG</sequence>
<proteinExistence type="predicted"/>
<gene>
    <name evidence="1" type="ORF">VitviT2T_028664</name>
</gene>